<dbReference type="PANTHER" id="PTHR43652">
    <property type="entry name" value="BASIC AMINO ACID ANTIPORTER YFCC-RELATED"/>
    <property type="match status" value="1"/>
</dbReference>
<reference evidence="7 8" key="1">
    <citation type="submission" date="2022-08" db="EMBL/GenBank/DDBJ databases">
        <title>Aerococcaceae sp. nov isolated from spoiled eye mask.</title>
        <authorList>
            <person name="Zhou G."/>
            <person name="Xie X.-B."/>
            <person name="Shi Q.-S."/>
            <person name="Wang Y.-S."/>
            <person name="Wen X."/>
            <person name="Peng H."/>
            <person name="Yang X.-J."/>
            <person name="Tao H.-B."/>
            <person name="Huang X.-M."/>
        </authorList>
    </citation>
    <scope>NUCLEOTIDE SEQUENCE [LARGE SCALE GENOMIC DNA]</scope>
    <source>
        <strain evidence="8">DM20194951</strain>
    </source>
</reference>
<feature type="transmembrane region" description="Helical" evidence="6">
    <location>
        <begin position="73"/>
        <end position="94"/>
    </location>
</feature>
<feature type="transmembrane region" description="Helical" evidence="6">
    <location>
        <begin position="106"/>
        <end position="126"/>
    </location>
</feature>
<feature type="transmembrane region" description="Helical" evidence="6">
    <location>
        <begin position="312"/>
        <end position="333"/>
    </location>
</feature>
<sequence length="463" mass="49958">MTETKPKRKFKIPHLLWIMVGLLIFAVALTYIIPAGQYAKDAAGNILQDQFTFLDAQTPVNLFDMLMLLMDGLVSQAVVIFTVMATGASITVLLETGAIDDVLDWAIYKLQNFGVVPLISIMFIIMTYIGGFAGSDALVAMVPIGVLFAKRLKLAPIVALGITLFPSMIGFGTGPTTAATPQMIAGVQPYSGFFVRLLIMNIFMVIGLVFLLRYVKKIQANPENSIMYAVVGDFTQTNGDEPVEETTTTLNKRSMLTVILFLLQFVFIVIYGMTGEGNILSFMTAANLVTAIVMGISSGMTMDEIGNNVAKGISQMGFIAFIIGLAGAFTLILRTGNIMDTIVYAATIPLSKISGGWANIGIMLIVSLLNFIIPSAASKAAILIPTIMPITNALGISAQAAVQAFMFGNGFTILISPVLGWTLGSLEAAEVPYDRWVRWVTPIIVVFMIVAAVILYILTLLNW</sequence>
<feature type="transmembrane region" description="Helical" evidence="6">
    <location>
        <begin position="436"/>
        <end position="458"/>
    </location>
</feature>
<dbReference type="InterPro" id="IPR018385">
    <property type="entry name" value="C4_dicarb_anaerob_car-like"/>
</dbReference>
<keyword evidence="3 6" id="KW-0812">Transmembrane</keyword>
<dbReference type="RefSeq" id="WP_313793291.1">
    <property type="nucleotide sequence ID" value="NZ_CP102453.1"/>
</dbReference>
<evidence type="ECO:0008006" key="9">
    <source>
        <dbReference type="Google" id="ProtNLM"/>
    </source>
</evidence>
<protein>
    <recommendedName>
        <fullName evidence="9">YfcC family protein</fullName>
    </recommendedName>
</protein>
<dbReference type="Pfam" id="PF03606">
    <property type="entry name" value="DcuC"/>
    <property type="match status" value="1"/>
</dbReference>
<feature type="transmembrane region" description="Helical" evidence="6">
    <location>
        <begin position="193"/>
        <end position="215"/>
    </location>
</feature>
<keyword evidence="5 6" id="KW-0472">Membrane</keyword>
<proteinExistence type="predicted"/>
<gene>
    <name evidence="7" type="ORF">NRE15_12995</name>
</gene>
<keyword evidence="4 6" id="KW-1133">Transmembrane helix</keyword>
<dbReference type="EMBL" id="CP102453">
    <property type="protein sequence ID" value="UUX33789.1"/>
    <property type="molecule type" value="Genomic_DNA"/>
</dbReference>
<keyword evidence="8" id="KW-1185">Reference proteome</keyword>
<evidence type="ECO:0000313" key="8">
    <source>
        <dbReference type="Proteomes" id="UP001315967"/>
    </source>
</evidence>
<name>A0ABY5P4W0_9LACT</name>
<dbReference type="InterPro" id="IPR051679">
    <property type="entry name" value="DASS-Related_Transporters"/>
</dbReference>
<feature type="transmembrane region" description="Helical" evidence="6">
    <location>
        <begin position="404"/>
        <end position="424"/>
    </location>
</feature>
<evidence type="ECO:0000256" key="1">
    <source>
        <dbReference type="ARBA" id="ARBA00004651"/>
    </source>
</evidence>
<feature type="transmembrane region" description="Helical" evidence="6">
    <location>
        <begin position="279"/>
        <end position="300"/>
    </location>
</feature>
<feature type="transmembrane region" description="Helical" evidence="6">
    <location>
        <begin position="380"/>
        <end position="398"/>
    </location>
</feature>
<feature type="transmembrane region" description="Helical" evidence="6">
    <location>
        <begin position="255"/>
        <end position="273"/>
    </location>
</feature>
<evidence type="ECO:0000256" key="4">
    <source>
        <dbReference type="ARBA" id="ARBA00022989"/>
    </source>
</evidence>
<evidence type="ECO:0000256" key="6">
    <source>
        <dbReference type="SAM" id="Phobius"/>
    </source>
</evidence>
<feature type="transmembrane region" description="Helical" evidence="6">
    <location>
        <begin position="154"/>
        <end position="173"/>
    </location>
</feature>
<comment type="subcellular location">
    <subcellularLocation>
        <location evidence="1">Cell membrane</location>
        <topology evidence="1">Multi-pass membrane protein</topology>
    </subcellularLocation>
</comment>
<accession>A0ABY5P4W0</accession>
<dbReference type="PANTHER" id="PTHR43652:SF6">
    <property type="entry name" value="ARGININE REPRESSOR"/>
    <property type="match status" value="1"/>
</dbReference>
<evidence type="ECO:0000256" key="5">
    <source>
        <dbReference type="ARBA" id="ARBA00023136"/>
    </source>
</evidence>
<evidence type="ECO:0000256" key="3">
    <source>
        <dbReference type="ARBA" id="ARBA00022692"/>
    </source>
</evidence>
<evidence type="ECO:0000313" key="7">
    <source>
        <dbReference type="EMBL" id="UUX33789.1"/>
    </source>
</evidence>
<keyword evidence="2" id="KW-1003">Cell membrane</keyword>
<evidence type="ECO:0000256" key="2">
    <source>
        <dbReference type="ARBA" id="ARBA00022475"/>
    </source>
</evidence>
<feature type="transmembrane region" description="Helical" evidence="6">
    <location>
        <begin position="353"/>
        <end position="373"/>
    </location>
</feature>
<dbReference type="Proteomes" id="UP001315967">
    <property type="component" value="Chromosome"/>
</dbReference>
<feature type="transmembrane region" description="Helical" evidence="6">
    <location>
        <begin position="12"/>
        <end position="33"/>
    </location>
</feature>
<organism evidence="7 8">
    <name type="scientific">Fundicoccus culcitae</name>
    <dbReference type="NCBI Taxonomy" id="2969821"/>
    <lineage>
        <taxon>Bacteria</taxon>
        <taxon>Bacillati</taxon>
        <taxon>Bacillota</taxon>
        <taxon>Bacilli</taxon>
        <taxon>Lactobacillales</taxon>
        <taxon>Aerococcaceae</taxon>
        <taxon>Fundicoccus</taxon>
    </lineage>
</organism>